<organism evidence="2 3">
    <name type="scientific">Pocillopora meandrina</name>
    <dbReference type="NCBI Taxonomy" id="46732"/>
    <lineage>
        <taxon>Eukaryota</taxon>
        <taxon>Metazoa</taxon>
        <taxon>Cnidaria</taxon>
        <taxon>Anthozoa</taxon>
        <taxon>Hexacorallia</taxon>
        <taxon>Scleractinia</taxon>
        <taxon>Astrocoeniina</taxon>
        <taxon>Pocilloporidae</taxon>
        <taxon>Pocillopora</taxon>
    </lineage>
</organism>
<sequence length="398" mass="45971">MQKKRQRGPNKSKRFTDYTKQHQARLRRGFKEDCQSALSFLGLYNFIATKVEVFNNDTQQYETISLVEEGELQLLETEPRELTDNDIDNINMWIKRLQKNGVLDKVTTTKVKLSGDGTNIGKRLKLENVTYTILNEKDAAMNEKGNYVLAIIKKTENYDNLKESLADLNNEMSNLKEITVNSHKYSFEYFLGGDWKFLARVCGLGAANQNFSCIWCKCPGNERFDISKKWSITDKSLGARDLQEIVFHNVDKLQALWGNFIDIMGDLKLNYTTDDAISSLKDKIKKWFQKFLDLYQAKDVTPYMHSLYAHVPEFLKLYQNLAYYTQQGMEKYNDTASKDYFRSSNHRGVSALKQLFLKKHRIQLLEVAGLERVKESYNCGNCSTSGHTIKTCTAKCSK</sequence>
<dbReference type="Proteomes" id="UP001159428">
    <property type="component" value="Unassembled WGS sequence"/>
</dbReference>
<dbReference type="PANTHER" id="PTHR31424">
    <property type="entry name" value="PROTEIN CBG23806"/>
    <property type="match status" value="1"/>
</dbReference>
<name>A0AAU9XKB6_9CNID</name>
<dbReference type="EMBL" id="CALNXJ010000047">
    <property type="protein sequence ID" value="CAH3150161.1"/>
    <property type="molecule type" value="Genomic_DNA"/>
</dbReference>
<evidence type="ECO:0000313" key="3">
    <source>
        <dbReference type="Proteomes" id="UP001159428"/>
    </source>
</evidence>
<dbReference type="AlphaFoldDB" id="A0AAU9XKB6"/>
<accession>A0AAU9XKB6</accession>
<proteinExistence type="predicted"/>
<protein>
    <submittedName>
        <fullName evidence="2">Uncharacterized protein</fullName>
    </submittedName>
</protein>
<keyword evidence="3" id="KW-1185">Reference proteome</keyword>
<comment type="caution">
    <text evidence="2">The sequence shown here is derived from an EMBL/GenBank/DDBJ whole genome shotgun (WGS) entry which is preliminary data.</text>
</comment>
<gene>
    <name evidence="2" type="ORF">PMEA_00024627</name>
</gene>
<evidence type="ECO:0000256" key="1">
    <source>
        <dbReference type="SAM" id="Coils"/>
    </source>
</evidence>
<keyword evidence="1" id="KW-0175">Coiled coil</keyword>
<reference evidence="2 3" key="1">
    <citation type="submission" date="2022-05" db="EMBL/GenBank/DDBJ databases">
        <authorList>
            <consortium name="Genoscope - CEA"/>
            <person name="William W."/>
        </authorList>
    </citation>
    <scope>NUCLEOTIDE SEQUENCE [LARGE SCALE GENOMIC DNA]</scope>
</reference>
<evidence type="ECO:0000313" key="2">
    <source>
        <dbReference type="EMBL" id="CAH3150161.1"/>
    </source>
</evidence>
<feature type="non-terminal residue" evidence="2">
    <location>
        <position position="398"/>
    </location>
</feature>
<feature type="coiled-coil region" evidence="1">
    <location>
        <begin position="151"/>
        <end position="178"/>
    </location>
</feature>